<protein>
    <submittedName>
        <fullName evidence="2">Uncharacterized protein</fullName>
    </submittedName>
</protein>
<evidence type="ECO:0000313" key="3">
    <source>
        <dbReference type="Proteomes" id="UP000053171"/>
    </source>
</evidence>
<organism evidence="2 3">
    <name type="scientific">Rothia kristinae</name>
    <dbReference type="NCBI Taxonomy" id="37923"/>
    <lineage>
        <taxon>Bacteria</taxon>
        <taxon>Bacillati</taxon>
        <taxon>Actinomycetota</taxon>
        <taxon>Actinomycetes</taxon>
        <taxon>Micrococcales</taxon>
        <taxon>Micrococcaceae</taxon>
        <taxon>Rothia</taxon>
    </lineage>
</organism>
<sequence>MTRITITGDHQTLLTHAALWGTAMILTEDLGPSRVRAGWLDEDGSAALLNPQAVIEADGVSEIEIGRITQGLALRVSASEHWASQVAWRDAKEHTVSLLTPRTGLPKFKDLSGEAPGWWQQLEDRRASIMAELTPLEQEMARGLGERSWWLSEPSGLRPDLGASPWEMKTRNRGEEFLKNRFLPLAAEVATWDPEKIIAGLTGESRDDAVGGNKAESRTATGFAPPGPCDNALAWCALWGMAMQPPLHRTQPSNPHGRGLVRPRPSSFAGRVTGAQSANGKERLLTVMPGQLISPMRWARLQRSAPLVRFPARKDVDPAVAETAQARLAEEGAAAVVLFEVSRSDNPSAPERRAETGVVEIL</sequence>
<comment type="caution">
    <text evidence="2">The sequence shown here is derived from an EMBL/GenBank/DDBJ whole genome shotgun (WGS) entry which is preliminary data.</text>
</comment>
<name>A0A199NRX7_9MICC</name>
<dbReference type="Proteomes" id="UP000053171">
    <property type="component" value="Unassembled WGS sequence"/>
</dbReference>
<feature type="region of interest" description="Disordered" evidence="1">
    <location>
        <begin position="247"/>
        <end position="276"/>
    </location>
</feature>
<proteinExistence type="predicted"/>
<evidence type="ECO:0000313" key="2">
    <source>
        <dbReference type="EMBL" id="OAX51672.1"/>
    </source>
</evidence>
<accession>A0A199NRX7</accession>
<dbReference type="RefSeq" id="WP_064725553.1">
    <property type="nucleotide sequence ID" value="NZ_LJBJ02000014.1"/>
</dbReference>
<evidence type="ECO:0000256" key="1">
    <source>
        <dbReference type="SAM" id="MobiDB-lite"/>
    </source>
</evidence>
<feature type="region of interest" description="Disordered" evidence="1">
    <location>
        <begin position="203"/>
        <end position="224"/>
    </location>
</feature>
<dbReference type="EMBL" id="LJBJ02000014">
    <property type="protein sequence ID" value="OAX51672.1"/>
    <property type="molecule type" value="Genomic_DNA"/>
</dbReference>
<dbReference type="AlphaFoldDB" id="A0A199NRX7"/>
<gene>
    <name evidence="2" type="ORF">AN277_0207695</name>
</gene>
<reference evidence="2" key="1">
    <citation type="submission" date="2016-06" db="EMBL/GenBank/DDBJ databases">
        <title>Identification of putative biosynthetic pathways for the production of bioactive secondary metabolites by the marine actinomycete Kocuria kristinae RUTW2-3.</title>
        <authorList>
            <person name="Waterworth S.C."/>
            <person name="Walmsley T.A."/>
            <person name="Matongo T."/>
            <person name="Davies-Coleman M.T."/>
            <person name="Dorrington R.A."/>
        </authorList>
    </citation>
    <scope>NUCLEOTIDE SEQUENCE [LARGE SCALE GENOMIC DNA]</scope>
    <source>
        <strain evidence="2">RUTW2-3</strain>
    </source>
</reference>
<keyword evidence="3" id="KW-1185">Reference proteome</keyword>